<name>A0A5C3L1M4_COPMA</name>
<proteinExistence type="predicted"/>
<gene>
    <name evidence="2" type="ORF">FA15DRAFT_667321</name>
</gene>
<feature type="compositionally biased region" description="Polar residues" evidence="1">
    <location>
        <begin position="15"/>
        <end position="34"/>
    </location>
</feature>
<feature type="compositionally biased region" description="Polar residues" evidence="1">
    <location>
        <begin position="61"/>
        <end position="72"/>
    </location>
</feature>
<dbReference type="Proteomes" id="UP000307440">
    <property type="component" value="Unassembled WGS sequence"/>
</dbReference>
<feature type="region of interest" description="Disordered" evidence="1">
    <location>
        <begin position="1"/>
        <end position="184"/>
    </location>
</feature>
<dbReference type="EMBL" id="ML210173">
    <property type="protein sequence ID" value="TFK26625.1"/>
    <property type="molecule type" value="Genomic_DNA"/>
</dbReference>
<feature type="region of interest" description="Disordered" evidence="1">
    <location>
        <begin position="769"/>
        <end position="788"/>
    </location>
</feature>
<reference evidence="2 3" key="1">
    <citation type="journal article" date="2019" name="Nat. Ecol. Evol.">
        <title>Megaphylogeny resolves global patterns of mushroom evolution.</title>
        <authorList>
            <person name="Varga T."/>
            <person name="Krizsan K."/>
            <person name="Foldi C."/>
            <person name="Dima B."/>
            <person name="Sanchez-Garcia M."/>
            <person name="Sanchez-Ramirez S."/>
            <person name="Szollosi G.J."/>
            <person name="Szarkandi J.G."/>
            <person name="Papp V."/>
            <person name="Albert L."/>
            <person name="Andreopoulos W."/>
            <person name="Angelini C."/>
            <person name="Antonin V."/>
            <person name="Barry K.W."/>
            <person name="Bougher N.L."/>
            <person name="Buchanan P."/>
            <person name="Buyck B."/>
            <person name="Bense V."/>
            <person name="Catcheside P."/>
            <person name="Chovatia M."/>
            <person name="Cooper J."/>
            <person name="Damon W."/>
            <person name="Desjardin D."/>
            <person name="Finy P."/>
            <person name="Geml J."/>
            <person name="Haridas S."/>
            <person name="Hughes K."/>
            <person name="Justo A."/>
            <person name="Karasinski D."/>
            <person name="Kautmanova I."/>
            <person name="Kiss B."/>
            <person name="Kocsube S."/>
            <person name="Kotiranta H."/>
            <person name="LaButti K.M."/>
            <person name="Lechner B.E."/>
            <person name="Liimatainen K."/>
            <person name="Lipzen A."/>
            <person name="Lukacs Z."/>
            <person name="Mihaltcheva S."/>
            <person name="Morgado L.N."/>
            <person name="Niskanen T."/>
            <person name="Noordeloos M.E."/>
            <person name="Ohm R.A."/>
            <person name="Ortiz-Santana B."/>
            <person name="Ovrebo C."/>
            <person name="Racz N."/>
            <person name="Riley R."/>
            <person name="Savchenko A."/>
            <person name="Shiryaev A."/>
            <person name="Soop K."/>
            <person name="Spirin V."/>
            <person name="Szebenyi C."/>
            <person name="Tomsovsky M."/>
            <person name="Tulloss R.E."/>
            <person name="Uehling J."/>
            <person name="Grigoriev I.V."/>
            <person name="Vagvolgyi C."/>
            <person name="Papp T."/>
            <person name="Martin F.M."/>
            <person name="Miettinen O."/>
            <person name="Hibbett D.S."/>
            <person name="Nagy L.G."/>
        </authorList>
    </citation>
    <scope>NUCLEOTIDE SEQUENCE [LARGE SCALE GENOMIC DNA]</scope>
    <source>
        <strain evidence="2 3">CBS 121175</strain>
    </source>
</reference>
<evidence type="ECO:0008006" key="4">
    <source>
        <dbReference type="Google" id="ProtNLM"/>
    </source>
</evidence>
<evidence type="ECO:0000313" key="2">
    <source>
        <dbReference type="EMBL" id="TFK26625.1"/>
    </source>
</evidence>
<dbReference type="AlphaFoldDB" id="A0A5C3L1M4"/>
<dbReference type="SUPFAM" id="SSF81383">
    <property type="entry name" value="F-box domain"/>
    <property type="match status" value="1"/>
</dbReference>
<sequence>MSNSPSRTKKRAASRSPTRDSSSNAHAGSSTPSATPGLVTGAVTRKRARLLPEANDASHDNPISDQETLTLASDNEGEEGSVSDSGSPLTATISGTAGQPKQEQQEDALNQWSASPELQGSIPKQTPQVNATVKTEEREAEISQPDETEAENASPAAEELTPPPSRKKARRDSSSEGAAASEGRQVEAGLKLSPFLTIPIEVFAEILLYTNSSNDVLSVAYTCKSFCQTLLQPSSAFIWKHARLHNAPRPLLDYHAYGFGEVFSEASFAAFALAGGKCEICGENARKPFDSYALRIRLCHKKVCEEALAKNLIVQMNSSSSPLLSILQTHKVPVPVLEDERILLHTPQLHLPVARKVVPPKLLALVNEHSDKPDFAERVAKVKERHDKWMNLCRDLIIWRRTNKTMYYDNKRKNEVIGKAIATELGWNFKDMMNCTAYGLYHRNKNIVFGSISQVDVNALTPQIEHDLMRLEERRDRRLQETLYQENRQQILQHYAHLQSSKQYPVLPSLTAFRQLPVITMLQTTDGEEKTQAEHVSNSLKSDAVLSNMLKTQINTWVGKAKDDLGVVMGEKKKWKSVSKAEVHPAERLSARYKCTRCQVIGNAYAEDGCFDFAGACTHDCSKPKQGKKNKNTWKWESKSFVKDEKASAVIQHYISECKLKDKGLKSVEELGPSLKAFVVCKSCPSPIIMQFQNMIGHSHRHEKMEYSIVEQEDVGAIAGKYMFHRGYTKKLMRSTDQAKKAQDKKVYGCRYCYNKQLEEKKLEDEKKAAAAARGESQTQATDVNAAPGDEAQNVEAVEQEPGIFPAVFTFNGVRSHLKDKHEIPDVRDEDYFCTKGVPDYLVKP</sequence>
<evidence type="ECO:0000256" key="1">
    <source>
        <dbReference type="SAM" id="MobiDB-lite"/>
    </source>
</evidence>
<protein>
    <recommendedName>
        <fullName evidence="4">F-box domain-containing protein</fullName>
    </recommendedName>
</protein>
<dbReference type="OrthoDB" id="3220023at2759"/>
<dbReference type="STRING" id="230819.A0A5C3L1M4"/>
<keyword evidence="3" id="KW-1185">Reference proteome</keyword>
<feature type="compositionally biased region" description="Polar residues" evidence="1">
    <location>
        <begin position="88"/>
        <end position="133"/>
    </location>
</feature>
<organism evidence="2 3">
    <name type="scientific">Coprinopsis marcescibilis</name>
    <name type="common">Agaric fungus</name>
    <name type="synonym">Psathyrella marcescibilis</name>
    <dbReference type="NCBI Taxonomy" id="230819"/>
    <lineage>
        <taxon>Eukaryota</taxon>
        <taxon>Fungi</taxon>
        <taxon>Dikarya</taxon>
        <taxon>Basidiomycota</taxon>
        <taxon>Agaricomycotina</taxon>
        <taxon>Agaricomycetes</taxon>
        <taxon>Agaricomycetidae</taxon>
        <taxon>Agaricales</taxon>
        <taxon>Agaricineae</taxon>
        <taxon>Psathyrellaceae</taxon>
        <taxon>Coprinopsis</taxon>
    </lineage>
</organism>
<dbReference type="InterPro" id="IPR036047">
    <property type="entry name" value="F-box-like_dom_sf"/>
</dbReference>
<evidence type="ECO:0000313" key="3">
    <source>
        <dbReference type="Proteomes" id="UP000307440"/>
    </source>
</evidence>
<accession>A0A5C3L1M4</accession>